<evidence type="ECO:0000256" key="5">
    <source>
        <dbReference type="SAM" id="MobiDB-lite"/>
    </source>
</evidence>
<evidence type="ECO:0000313" key="9">
    <source>
        <dbReference type="Proteomes" id="UP000644147"/>
    </source>
</evidence>
<feature type="transmembrane region" description="Helical" evidence="6">
    <location>
        <begin position="24"/>
        <end position="44"/>
    </location>
</feature>
<dbReference type="PANTHER" id="PTHR43731:SF9">
    <property type="entry name" value="SLR1461 PROTEIN"/>
    <property type="match status" value="1"/>
</dbReference>
<evidence type="ECO:0000256" key="3">
    <source>
        <dbReference type="ARBA" id="ARBA00022989"/>
    </source>
</evidence>
<reference evidence="8 9" key="1">
    <citation type="submission" date="2020-12" db="EMBL/GenBank/DDBJ databases">
        <title>Bacterial novel species Adhaeribacter sp. BT258 isolated from soil.</title>
        <authorList>
            <person name="Jung H.-Y."/>
        </authorList>
    </citation>
    <scope>NUCLEOTIDE SEQUENCE [LARGE SCALE GENOMIC DNA]</scope>
    <source>
        <strain evidence="8 9">BT258</strain>
    </source>
</reference>
<evidence type="ECO:0000313" key="8">
    <source>
        <dbReference type="EMBL" id="MBK0403328.1"/>
    </source>
</evidence>
<keyword evidence="8" id="KW-0645">Protease</keyword>
<evidence type="ECO:0000256" key="6">
    <source>
        <dbReference type="SAM" id="Phobius"/>
    </source>
</evidence>
<feature type="transmembrane region" description="Helical" evidence="6">
    <location>
        <begin position="150"/>
        <end position="168"/>
    </location>
</feature>
<dbReference type="GO" id="GO:0008233">
    <property type="term" value="F:peptidase activity"/>
    <property type="evidence" value="ECO:0007669"/>
    <property type="project" value="UniProtKB-KW"/>
</dbReference>
<dbReference type="InterPro" id="IPR050925">
    <property type="entry name" value="Rhomboid_protease_S54"/>
</dbReference>
<keyword evidence="9" id="KW-1185">Reference proteome</keyword>
<dbReference type="Pfam" id="PF01694">
    <property type="entry name" value="Rhomboid"/>
    <property type="match status" value="1"/>
</dbReference>
<accession>A0ABS1C1Y6</accession>
<name>A0ABS1C1Y6_9BACT</name>
<feature type="region of interest" description="Disordered" evidence="5">
    <location>
        <begin position="251"/>
        <end position="270"/>
    </location>
</feature>
<dbReference type="Gene3D" id="1.20.1540.10">
    <property type="entry name" value="Rhomboid-like"/>
    <property type="match status" value="1"/>
</dbReference>
<comment type="subcellular location">
    <subcellularLocation>
        <location evidence="1">Membrane</location>
        <topology evidence="1">Multi-pass membrane protein</topology>
    </subcellularLocation>
</comment>
<keyword evidence="2 6" id="KW-0812">Transmembrane</keyword>
<dbReference type="PANTHER" id="PTHR43731">
    <property type="entry name" value="RHOMBOID PROTEASE"/>
    <property type="match status" value="1"/>
</dbReference>
<protein>
    <submittedName>
        <fullName evidence="8">Rhomboid family intramembrane serine protease</fullName>
    </submittedName>
</protein>
<feature type="transmembrane region" description="Helical" evidence="6">
    <location>
        <begin position="74"/>
        <end position="93"/>
    </location>
</feature>
<dbReference type="InterPro" id="IPR022764">
    <property type="entry name" value="Peptidase_S54_rhomboid_dom"/>
</dbReference>
<keyword evidence="4 6" id="KW-0472">Membrane</keyword>
<keyword evidence="8" id="KW-0378">Hydrolase</keyword>
<gene>
    <name evidence="8" type="ORF">I5M27_10050</name>
</gene>
<organism evidence="8 9">
    <name type="scientific">Adhaeribacter terrigena</name>
    <dbReference type="NCBI Taxonomy" id="2793070"/>
    <lineage>
        <taxon>Bacteria</taxon>
        <taxon>Pseudomonadati</taxon>
        <taxon>Bacteroidota</taxon>
        <taxon>Cytophagia</taxon>
        <taxon>Cytophagales</taxon>
        <taxon>Hymenobacteraceae</taxon>
        <taxon>Adhaeribacter</taxon>
    </lineage>
</organism>
<evidence type="ECO:0000256" key="4">
    <source>
        <dbReference type="ARBA" id="ARBA00023136"/>
    </source>
</evidence>
<keyword evidence="3 6" id="KW-1133">Transmembrane helix</keyword>
<dbReference type="InterPro" id="IPR035952">
    <property type="entry name" value="Rhomboid-like_sf"/>
</dbReference>
<comment type="caution">
    <text evidence="8">The sequence shown here is derived from an EMBL/GenBank/DDBJ whole genome shotgun (WGS) entry which is preliminary data.</text>
</comment>
<feature type="transmembrane region" description="Helical" evidence="6">
    <location>
        <begin position="124"/>
        <end position="143"/>
    </location>
</feature>
<dbReference type="GO" id="GO:0006508">
    <property type="term" value="P:proteolysis"/>
    <property type="evidence" value="ECO:0007669"/>
    <property type="project" value="UniProtKB-KW"/>
</dbReference>
<feature type="transmembrane region" description="Helical" evidence="6">
    <location>
        <begin position="100"/>
        <end position="118"/>
    </location>
</feature>
<sequence length="270" mass="30220">MAAALPRFLHDPVQEDGNRLRRSFLPGLLFAGLMWLVFVPAFFLDLELGQYGLYPRRSFGLLGILTAPLLHADWAHLLSNTFPLILLAAMVFYMFPRSSGWIMLLLYLASGSLAWLMARPGYHVGASGVVYALASFIFFSGMFRRDRNAVMFSVVIFFLYGGMLYGIFPAEGRVSWESHLAGGIAGMFAAFFFRHTELSPAEPKPEIRTDYDFPQTITNPPAINASFTGQPQLVIRYTFVPKKPEEVKLLLSENPEPGINPESPEEKPGF</sequence>
<dbReference type="EMBL" id="JAEHFX010000004">
    <property type="protein sequence ID" value="MBK0403328.1"/>
    <property type="molecule type" value="Genomic_DNA"/>
</dbReference>
<evidence type="ECO:0000256" key="2">
    <source>
        <dbReference type="ARBA" id="ARBA00022692"/>
    </source>
</evidence>
<dbReference type="Proteomes" id="UP000644147">
    <property type="component" value="Unassembled WGS sequence"/>
</dbReference>
<evidence type="ECO:0000259" key="7">
    <source>
        <dbReference type="Pfam" id="PF01694"/>
    </source>
</evidence>
<evidence type="ECO:0000256" key="1">
    <source>
        <dbReference type="ARBA" id="ARBA00004141"/>
    </source>
</evidence>
<dbReference type="RefSeq" id="WP_200506079.1">
    <property type="nucleotide sequence ID" value="NZ_JAEHFX010000004.1"/>
</dbReference>
<proteinExistence type="predicted"/>
<dbReference type="SUPFAM" id="SSF144091">
    <property type="entry name" value="Rhomboid-like"/>
    <property type="match status" value="1"/>
</dbReference>
<feature type="domain" description="Peptidase S54 rhomboid" evidence="7">
    <location>
        <begin position="62"/>
        <end position="194"/>
    </location>
</feature>